<dbReference type="GO" id="GO:0035312">
    <property type="term" value="F:5'-3' DNA exonuclease activity"/>
    <property type="evidence" value="ECO:0007669"/>
    <property type="project" value="TreeGrafter"/>
</dbReference>
<dbReference type="SMART" id="SM00481">
    <property type="entry name" value="POLIIIAc"/>
    <property type="match status" value="1"/>
</dbReference>
<reference evidence="3" key="2">
    <citation type="journal article" date="2021" name="PeerJ">
        <title>Extensive microbial diversity within the chicken gut microbiome revealed by metagenomics and culture.</title>
        <authorList>
            <person name="Gilroy R."/>
            <person name="Ravi A."/>
            <person name="Getino M."/>
            <person name="Pursley I."/>
            <person name="Horton D.L."/>
            <person name="Alikhan N.F."/>
            <person name="Baker D."/>
            <person name="Gharbi K."/>
            <person name="Hall N."/>
            <person name="Watson M."/>
            <person name="Adriaenssens E.M."/>
            <person name="Foster-Nyarko E."/>
            <person name="Jarju S."/>
            <person name="Secka A."/>
            <person name="Antonio M."/>
            <person name="Oren A."/>
            <person name="Chaudhuri R.R."/>
            <person name="La Ragione R."/>
            <person name="Hildebrand F."/>
            <person name="Pallen M.J."/>
        </authorList>
    </citation>
    <scope>NUCLEOTIDE SEQUENCE</scope>
    <source>
        <strain evidence="3">CHK181-108</strain>
    </source>
</reference>
<dbReference type="Pfam" id="PF02811">
    <property type="entry name" value="PHP"/>
    <property type="match status" value="1"/>
</dbReference>
<reference evidence="3" key="1">
    <citation type="submission" date="2020-10" db="EMBL/GenBank/DDBJ databases">
        <authorList>
            <person name="Gilroy R."/>
        </authorList>
    </citation>
    <scope>NUCLEOTIDE SEQUENCE</scope>
    <source>
        <strain evidence="3">CHK181-108</strain>
    </source>
</reference>
<dbReference type="Gene3D" id="3.20.20.140">
    <property type="entry name" value="Metal-dependent hydrolases"/>
    <property type="match status" value="1"/>
</dbReference>
<dbReference type="CDD" id="cd07438">
    <property type="entry name" value="PHP_HisPPase_AMP"/>
    <property type="match status" value="1"/>
</dbReference>
<feature type="region of interest" description="Disordered" evidence="1">
    <location>
        <begin position="1"/>
        <end position="24"/>
    </location>
</feature>
<gene>
    <name evidence="3" type="ORF">IAA60_03485</name>
</gene>
<dbReference type="PANTHER" id="PTHR42924:SF3">
    <property type="entry name" value="POLYMERASE_HISTIDINOL PHOSPHATASE N-TERMINAL DOMAIN-CONTAINING PROTEIN"/>
    <property type="match status" value="1"/>
</dbReference>
<dbReference type="EMBL" id="DVLU01000029">
    <property type="protein sequence ID" value="HIT84952.1"/>
    <property type="molecule type" value="Genomic_DNA"/>
</dbReference>
<sequence length="290" mass="31450">MKSNTANAGTADLHMHSTASDGTLSPSELAACAKKAGLRAAALTDHDTLSGLREFCFACERLGIEPVPGIEIGAKFKCELHIVGLFVDYKNREFAHITEELSKARAKRNYKMIDLLREGGINITAEDILSQKRDGDMNLCGRAHFAAALVKKGYAADTDDAFARYIGRGGPFYAPRKIYPPKETIEIIKNAGGLAIAAHPIFISRVRGELEELFNELKSYGLDGVECYYSTYDDEFSKMCLDICKKLDLAPSGGSDFHGANKPNIPIGAVNGGAAVPYGVVEGLKERLKK</sequence>
<evidence type="ECO:0000259" key="2">
    <source>
        <dbReference type="SMART" id="SM00481"/>
    </source>
</evidence>
<evidence type="ECO:0000256" key="1">
    <source>
        <dbReference type="SAM" id="MobiDB-lite"/>
    </source>
</evidence>
<name>A0A9D1H1N4_9FIRM</name>
<dbReference type="Gene3D" id="1.10.150.650">
    <property type="match status" value="1"/>
</dbReference>
<evidence type="ECO:0000313" key="3">
    <source>
        <dbReference type="EMBL" id="HIT84952.1"/>
    </source>
</evidence>
<dbReference type="InterPro" id="IPR016195">
    <property type="entry name" value="Pol/histidinol_Pase-like"/>
</dbReference>
<accession>A0A9D1H1N4</accession>
<comment type="caution">
    <text evidence="3">The sequence shown here is derived from an EMBL/GenBank/DDBJ whole genome shotgun (WGS) entry which is preliminary data.</text>
</comment>
<dbReference type="InterPro" id="IPR003141">
    <property type="entry name" value="Pol/His_phosphatase_N"/>
</dbReference>
<dbReference type="InterPro" id="IPR004013">
    <property type="entry name" value="PHP_dom"/>
</dbReference>
<organism evidence="3 4">
    <name type="scientific">Candidatus Ornithomonoglobus intestinigallinarum</name>
    <dbReference type="NCBI Taxonomy" id="2840894"/>
    <lineage>
        <taxon>Bacteria</taxon>
        <taxon>Bacillati</taxon>
        <taxon>Bacillota</taxon>
        <taxon>Clostridia</taxon>
        <taxon>Candidatus Ornithomonoglobus</taxon>
    </lineage>
</organism>
<proteinExistence type="predicted"/>
<feature type="domain" description="Polymerase/histidinol phosphatase N-terminal" evidence="2">
    <location>
        <begin position="11"/>
        <end position="76"/>
    </location>
</feature>
<protein>
    <submittedName>
        <fullName evidence="3">PHP domain-containing protein</fullName>
    </submittedName>
</protein>
<dbReference type="GO" id="GO:0004534">
    <property type="term" value="F:5'-3' RNA exonuclease activity"/>
    <property type="evidence" value="ECO:0007669"/>
    <property type="project" value="TreeGrafter"/>
</dbReference>
<dbReference type="InterPro" id="IPR052018">
    <property type="entry name" value="PHP_domain"/>
</dbReference>
<dbReference type="AlphaFoldDB" id="A0A9D1H1N4"/>
<evidence type="ECO:0000313" key="4">
    <source>
        <dbReference type="Proteomes" id="UP000824165"/>
    </source>
</evidence>
<dbReference type="SUPFAM" id="SSF89550">
    <property type="entry name" value="PHP domain-like"/>
    <property type="match status" value="1"/>
</dbReference>
<dbReference type="PANTHER" id="PTHR42924">
    <property type="entry name" value="EXONUCLEASE"/>
    <property type="match status" value="1"/>
</dbReference>
<dbReference type="Proteomes" id="UP000824165">
    <property type="component" value="Unassembled WGS sequence"/>
</dbReference>